<evidence type="ECO:0000313" key="4">
    <source>
        <dbReference type="Proteomes" id="UP000199428"/>
    </source>
</evidence>
<proteinExistence type="predicted"/>
<reference evidence="3 4" key="1">
    <citation type="submission" date="2016-10" db="EMBL/GenBank/DDBJ databases">
        <authorList>
            <person name="de Groot N.N."/>
        </authorList>
    </citation>
    <scope>NUCLEOTIDE SEQUENCE [LARGE SCALE GENOMIC DNA]</scope>
    <source>
        <strain evidence="3 4">DSM 10317</strain>
    </source>
</reference>
<gene>
    <name evidence="3" type="ORF">SAMN02910350_02022</name>
</gene>
<dbReference type="EMBL" id="FMWK01000011">
    <property type="protein sequence ID" value="SCZ79924.1"/>
    <property type="molecule type" value="Genomic_DNA"/>
</dbReference>
<protein>
    <submittedName>
        <fullName evidence="3">Uncharacterized protein</fullName>
    </submittedName>
</protein>
<dbReference type="PROSITE" id="PS51257">
    <property type="entry name" value="PROKAR_LIPOPROTEIN"/>
    <property type="match status" value="1"/>
</dbReference>
<name>A0A1G5S0N6_PSEXY</name>
<sequence>MATRKSKRKKKARVFSICLIIIALVLIVGCGLYILNEKKTDTVVSNITPTTTTTIDQSQPTENNSEEAENKQESKDDLFDLFLNGKIDAEVISEDGRDSLNASSLDLEGDEWDSYHFYDYRDVNNDGDAELMLSGPYGYSFFDIRDNKVILFEDGQGTGATCILSYYKDTYWIVHAHAWEEFDDFSMHRYEGSTLAETIRFGSDEDENGEKYFYRSLPDSDEIEKISESEYNELIDCILQD</sequence>
<evidence type="ECO:0000313" key="3">
    <source>
        <dbReference type="EMBL" id="SCZ79924.1"/>
    </source>
</evidence>
<keyword evidence="2" id="KW-0812">Transmembrane</keyword>
<evidence type="ECO:0000256" key="2">
    <source>
        <dbReference type="SAM" id="Phobius"/>
    </source>
</evidence>
<feature type="region of interest" description="Disordered" evidence="1">
    <location>
        <begin position="51"/>
        <end position="74"/>
    </location>
</feature>
<dbReference type="AlphaFoldDB" id="A0A1G5S0N6"/>
<accession>A0A1G5S0N6</accession>
<feature type="compositionally biased region" description="Low complexity" evidence="1">
    <location>
        <begin position="51"/>
        <end position="61"/>
    </location>
</feature>
<organism evidence="3 4">
    <name type="scientific">Pseudobutyrivibrio xylanivorans</name>
    <dbReference type="NCBI Taxonomy" id="185007"/>
    <lineage>
        <taxon>Bacteria</taxon>
        <taxon>Bacillati</taxon>
        <taxon>Bacillota</taxon>
        <taxon>Clostridia</taxon>
        <taxon>Lachnospirales</taxon>
        <taxon>Lachnospiraceae</taxon>
        <taxon>Pseudobutyrivibrio</taxon>
    </lineage>
</organism>
<dbReference type="Proteomes" id="UP000199428">
    <property type="component" value="Unassembled WGS sequence"/>
</dbReference>
<keyword evidence="2" id="KW-0472">Membrane</keyword>
<evidence type="ECO:0000256" key="1">
    <source>
        <dbReference type="SAM" id="MobiDB-lite"/>
    </source>
</evidence>
<dbReference type="RefSeq" id="WP_090163204.1">
    <property type="nucleotide sequence ID" value="NZ_FMWK01000011.1"/>
</dbReference>
<feature type="transmembrane region" description="Helical" evidence="2">
    <location>
        <begin position="12"/>
        <end position="35"/>
    </location>
</feature>
<keyword evidence="2" id="KW-1133">Transmembrane helix</keyword>